<dbReference type="PANTHER" id="PTHR13166:SF7">
    <property type="entry name" value="LYR MOTIF-CONTAINING PROTEIN 4"/>
    <property type="match status" value="1"/>
</dbReference>
<evidence type="ECO:0000313" key="3">
    <source>
        <dbReference type="EMBL" id="CAD8912103.1"/>
    </source>
</evidence>
<dbReference type="InterPro" id="IPR008011">
    <property type="entry name" value="Complex1_LYR_dom"/>
</dbReference>
<dbReference type="GO" id="GO:0005739">
    <property type="term" value="C:mitochondrion"/>
    <property type="evidence" value="ECO:0007669"/>
    <property type="project" value="TreeGrafter"/>
</dbReference>
<dbReference type="Pfam" id="PF05347">
    <property type="entry name" value="Complex1_LYR"/>
    <property type="match status" value="1"/>
</dbReference>
<feature type="domain" description="Complex 1 LYR protein" evidence="2">
    <location>
        <begin position="9"/>
        <end position="65"/>
    </location>
</feature>
<dbReference type="CDD" id="cd20264">
    <property type="entry name" value="Complex1_LYR_LYRM4"/>
    <property type="match status" value="1"/>
</dbReference>
<comment type="similarity">
    <text evidence="1">Belongs to the complex I LYR family.</text>
</comment>
<dbReference type="GO" id="GO:1990221">
    <property type="term" value="C:L-cysteine desulfurase complex"/>
    <property type="evidence" value="ECO:0007669"/>
    <property type="project" value="TreeGrafter"/>
</dbReference>
<reference evidence="3" key="1">
    <citation type="submission" date="2021-01" db="EMBL/GenBank/DDBJ databases">
        <authorList>
            <person name="Corre E."/>
            <person name="Pelletier E."/>
            <person name="Niang G."/>
            <person name="Scheremetjew M."/>
            <person name="Finn R."/>
            <person name="Kale V."/>
            <person name="Holt S."/>
            <person name="Cochrane G."/>
            <person name="Meng A."/>
            <person name="Brown T."/>
            <person name="Cohen L."/>
        </authorList>
    </citation>
    <scope>NUCLEOTIDE SEQUENCE</scope>
    <source>
        <strain evidence="3">Ms1</strain>
    </source>
</reference>
<accession>A0A7S1G6K1</accession>
<dbReference type="PANTHER" id="PTHR13166">
    <property type="entry name" value="PROTEIN C6ORF149"/>
    <property type="match status" value="1"/>
</dbReference>
<sequence length="106" mass="11014">MAGNAARSQAISLYRSFVREAKGFKDYNFREYALRRARAGFEENRAASGDAAAAALAEGNAALEVLRRQALISSLYTKGGASVMEARVKAAKIAKRASGGGGGGSA</sequence>
<protein>
    <recommendedName>
        <fullName evidence="2">Complex 1 LYR protein domain-containing protein</fullName>
    </recommendedName>
</protein>
<name>A0A7S1G6K1_9STRA</name>
<dbReference type="InterPro" id="IPR051522">
    <property type="entry name" value="ISC_assembly_LYR"/>
</dbReference>
<evidence type="ECO:0000256" key="1">
    <source>
        <dbReference type="ARBA" id="ARBA00009508"/>
    </source>
</evidence>
<dbReference type="InterPro" id="IPR045297">
    <property type="entry name" value="Complex1_LYR_LYRM4"/>
</dbReference>
<gene>
    <name evidence="3" type="ORF">BSP0115_LOCUS5342</name>
</gene>
<dbReference type="AlphaFoldDB" id="A0A7S1G6K1"/>
<organism evidence="3">
    <name type="scientific">Bicosoecida sp. CB-2014</name>
    <dbReference type="NCBI Taxonomy" id="1486930"/>
    <lineage>
        <taxon>Eukaryota</taxon>
        <taxon>Sar</taxon>
        <taxon>Stramenopiles</taxon>
        <taxon>Bigyra</taxon>
        <taxon>Opalozoa</taxon>
        <taxon>Bicosoecida</taxon>
    </lineage>
</organism>
<proteinExistence type="inferred from homology"/>
<dbReference type="GO" id="GO:0016226">
    <property type="term" value="P:iron-sulfur cluster assembly"/>
    <property type="evidence" value="ECO:0007669"/>
    <property type="project" value="InterPro"/>
</dbReference>
<evidence type="ECO:0000259" key="2">
    <source>
        <dbReference type="Pfam" id="PF05347"/>
    </source>
</evidence>
<dbReference type="EMBL" id="HBFS01007842">
    <property type="protein sequence ID" value="CAD8912103.1"/>
    <property type="molecule type" value="Transcribed_RNA"/>
</dbReference>